<keyword evidence="7" id="KW-1185">Reference proteome</keyword>
<gene>
    <name evidence="6" type="primary">yfmC_3</name>
    <name evidence="6" type="ORF">SK3146_03878</name>
</gene>
<evidence type="ECO:0000256" key="1">
    <source>
        <dbReference type="ARBA" id="ARBA00004196"/>
    </source>
</evidence>
<sequence>MLAKTVTVNATLNWQETIRGVAAAIGEEAKAEEYIQQFQKKQSEVAATMEKSGAKGKTALFIMPWKKSFTYWSGSRMALYYEKLGFKPFEGMSNVGEITLEGIGKLDPEYIFVGKDYTNSSEITLQDLETNPVWNSLAAVKNKKMFVVDTEILGPLAMGQFKGLTYMQQLFAGSR</sequence>
<dbReference type="InterPro" id="IPR051313">
    <property type="entry name" value="Bact_iron-sidero_bind"/>
</dbReference>
<protein>
    <submittedName>
        <fullName evidence="6">Fe(3+)-citrate-binding protein YfmC</fullName>
    </submittedName>
</protein>
<proteinExistence type="inferred from homology"/>
<evidence type="ECO:0000256" key="3">
    <source>
        <dbReference type="ARBA" id="ARBA00022448"/>
    </source>
</evidence>
<dbReference type="Pfam" id="PF01497">
    <property type="entry name" value="Peripla_BP_2"/>
    <property type="match status" value="1"/>
</dbReference>
<name>A0ABY4RR47_9BACL</name>
<accession>A0ABY4RR47</accession>
<reference evidence="6" key="1">
    <citation type="submission" date="2018-02" db="EMBL/GenBank/DDBJ databases">
        <authorList>
            <person name="Kim S.-K."/>
            <person name="Jung H.-I."/>
            <person name="Lee S.-W."/>
        </authorList>
    </citation>
    <scope>NUCLEOTIDE SEQUENCE</scope>
    <source>
        <strain evidence="6">SK3146</strain>
    </source>
</reference>
<comment type="subcellular location">
    <subcellularLocation>
        <location evidence="1">Cell envelope</location>
    </subcellularLocation>
</comment>
<dbReference type="PANTHER" id="PTHR30532">
    <property type="entry name" value="IRON III DICITRATE-BINDING PERIPLASMIC PROTEIN"/>
    <property type="match status" value="1"/>
</dbReference>
<evidence type="ECO:0000256" key="4">
    <source>
        <dbReference type="ARBA" id="ARBA00022729"/>
    </source>
</evidence>
<dbReference type="PROSITE" id="PS50983">
    <property type="entry name" value="FE_B12_PBP"/>
    <property type="match status" value="1"/>
</dbReference>
<organism evidence="6 7">
    <name type="scientific">Paenibacillus konkukensis</name>
    <dbReference type="NCBI Taxonomy" id="2020716"/>
    <lineage>
        <taxon>Bacteria</taxon>
        <taxon>Bacillati</taxon>
        <taxon>Bacillota</taxon>
        <taxon>Bacilli</taxon>
        <taxon>Bacillales</taxon>
        <taxon>Paenibacillaceae</taxon>
        <taxon>Paenibacillus</taxon>
    </lineage>
</organism>
<feature type="domain" description="Fe/B12 periplasmic-binding" evidence="5">
    <location>
        <begin position="1"/>
        <end position="175"/>
    </location>
</feature>
<evidence type="ECO:0000256" key="2">
    <source>
        <dbReference type="ARBA" id="ARBA00008814"/>
    </source>
</evidence>
<reference evidence="6" key="2">
    <citation type="journal article" date="2021" name="J Anim Sci Technol">
        <title>Complete genome sequence of Paenibacillus konkukensis sp. nov. SK3146 as a potential probiotic strain.</title>
        <authorList>
            <person name="Jung H.I."/>
            <person name="Park S."/>
            <person name="Niu K.M."/>
            <person name="Lee S.W."/>
            <person name="Kothari D."/>
            <person name="Yi K.J."/>
            <person name="Kim S.K."/>
        </authorList>
    </citation>
    <scope>NUCLEOTIDE SEQUENCE</scope>
    <source>
        <strain evidence="6">SK3146</strain>
    </source>
</reference>
<keyword evidence="4" id="KW-0732">Signal</keyword>
<dbReference type="Gene3D" id="3.40.50.1980">
    <property type="entry name" value="Nitrogenase molybdenum iron protein domain"/>
    <property type="match status" value="1"/>
</dbReference>
<dbReference type="EMBL" id="CP027059">
    <property type="protein sequence ID" value="UQZ84623.1"/>
    <property type="molecule type" value="Genomic_DNA"/>
</dbReference>
<dbReference type="RefSeq" id="WP_249860370.1">
    <property type="nucleotide sequence ID" value="NZ_CP027059.1"/>
</dbReference>
<dbReference type="SUPFAM" id="SSF53807">
    <property type="entry name" value="Helical backbone' metal receptor"/>
    <property type="match status" value="1"/>
</dbReference>
<dbReference type="PANTHER" id="PTHR30532:SF29">
    <property type="entry name" value="FE(3+) DICITRATE-BINDING PERIPLASMIC PROTEIN"/>
    <property type="match status" value="1"/>
</dbReference>
<evidence type="ECO:0000313" key="7">
    <source>
        <dbReference type="Proteomes" id="UP001057134"/>
    </source>
</evidence>
<evidence type="ECO:0000259" key="5">
    <source>
        <dbReference type="PROSITE" id="PS50983"/>
    </source>
</evidence>
<dbReference type="InterPro" id="IPR002491">
    <property type="entry name" value="ABC_transptr_periplasmic_BD"/>
</dbReference>
<evidence type="ECO:0000313" key="6">
    <source>
        <dbReference type="EMBL" id="UQZ84623.1"/>
    </source>
</evidence>
<dbReference type="Proteomes" id="UP001057134">
    <property type="component" value="Chromosome"/>
</dbReference>
<keyword evidence="3" id="KW-0813">Transport</keyword>
<comment type="similarity">
    <text evidence="2">Belongs to the bacterial solute-binding protein 8 family.</text>
</comment>